<comment type="caution">
    <text evidence="1">The sequence shown here is derived from an EMBL/GenBank/DDBJ whole genome shotgun (WGS) entry which is preliminary data.</text>
</comment>
<keyword evidence="2" id="KW-1185">Reference proteome</keyword>
<evidence type="ECO:0000313" key="2">
    <source>
        <dbReference type="Proteomes" id="UP000024635"/>
    </source>
</evidence>
<dbReference type="AlphaFoldDB" id="A0A016RUA2"/>
<reference evidence="2" key="1">
    <citation type="journal article" date="2015" name="Nat. Genet.">
        <title>The genome and transcriptome of the zoonotic hookworm Ancylostoma ceylanicum identify infection-specific gene families.</title>
        <authorList>
            <person name="Schwarz E.M."/>
            <person name="Hu Y."/>
            <person name="Antoshechkin I."/>
            <person name="Miller M.M."/>
            <person name="Sternberg P.W."/>
            <person name="Aroian R.V."/>
        </authorList>
    </citation>
    <scope>NUCLEOTIDE SEQUENCE</scope>
    <source>
        <strain evidence="2">HY135</strain>
    </source>
</reference>
<protein>
    <submittedName>
        <fullName evidence="1">Uncharacterized protein</fullName>
    </submittedName>
</protein>
<dbReference type="EMBL" id="JARK01001712">
    <property type="protein sequence ID" value="EYB81682.1"/>
    <property type="molecule type" value="Genomic_DNA"/>
</dbReference>
<name>A0A016RUA2_9BILA</name>
<accession>A0A016RUA2</accession>
<evidence type="ECO:0000313" key="1">
    <source>
        <dbReference type="EMBL" id="EYB81682.1"/>
    </source>
</evidence>
<sequence length="73" mass="8008">MNVSASAILYFHTVLAGKSEAVCADFEPNGPATLLNIFELLLFDTAIENGVLNADKATPLVVLHDVVIRRRRR</sequence>
<gene>
    <name evidence="1" type="primary">Acey_s0376.g250</name>
    <name evidence="1" type="ORF">Y032_0376g250</name>
</gene>
<organism evidence="1 2">
    <name type="scientific">Ancylostoma ceylanicum</name>
    <dbReference type="NCBI Taxonomy" id="53326"/>
    <lineage>
        <taxon>Eukaryota</taxon>
        <taxon>Metazoa</taxon>
        <taxon>Ecdysozoa</taxon>
        <taxon>Nematoda</taxon>
        <taxon>Chromadorea</taxon>
        <taxon>Rhabditida</taxon>
        <taxon>Rhabditina</taxon>
        <taxon>Rhabditomorpha</taxon>
        <taxon>Strongyloidea</taxon>
        <taxon>Ancylostomatidae</taxon>
        <taxon>Ancylostomatinae</taxon>
        <taxon>Ancylostoma</taxon>
    </lineage>
</organism>
<dbReference type="Proteomes" id="UP000024635">
    <property type="component" value="Unassembled WGS sequence"/>
</dbReference>
<proteinExistence type="predicted"/>